<evidence type="ECO:0000313" key="2">
    <source>
        <dbReference type="Proteomes" id="UP000019486"/>
    </source>
</evidence>
<dbReference type="Gene3D" id="1.25.40.10">
    <property type="entry name" value="Tetratricopeptide repeat domain"/>
    <property type="match status" value="1"/>
</dbReference>
<evidence type="ECO:0000313" key="1">
    <source>
        <dbReference type="EMBL" id="EWY41147.1"/>
    </source>
</evidence>
<comment type="caution">
    <text evidence="1">The sequence shown here is derived from an EMBL/GenBank/DDBJ whole genome shotgun (WGS) entry which is preliminary data.</text>
</comment>
<dbReference type="Gene3D" id="1.20.58.320">
    <property type="entry name" value="TPR-like"/>
    <property type="match status" value="1"/>
</dbReference>
<dbReference type="RefSeq" id="WP_157619066.1">
    <property type="nucleotide sequence ID" value="NZ_AVFL01000005.1"/>
</dbReference>
<keyword evidence="2" id="KW-1185">Reference proteome</keyword>
<dbReference type="InterPro" id="IPR011990">
    <property type="entry name" value="TPR-like_helical_dom_sf"/>
</dbReference>
<dbReference type="Proteomes" id="UP000019486">
    <property type="component" value="Unassembled WGS sequence"/>
</dbReference>
<dbReference type="SUPFAM" id="SSF48452">
    <property type="entry name" value="TPR-like"/>
    <property type="match status" value="1"/>
</dbReference>
<gene>
    <name evidence="1" type="ORF">N825_31295</name>
</gene>
<dbReference type="EMBL" id="AVFL01000005">
    <property type="protein sequence ID" value="EWY41147.1"/>
    <property type="molecule type" value="Genomic_DNA"/>
</dbReference>
<proteinExistence type="predicted"/>
<name>W9H915_9PROT</name>
<dbReference type="STRING" id="1385369.N825_31295"/>
<sequence length="181" mass="21228">MMTFHDVLGFWFRPDSRPNWFKGNAAFDADIGRLLLPLHEEAAANRLPEWRDHPQGCLALVILLDQVPRNVFRDSVRAFATDPTARALTRLAIDRGYDDGLDDDQRCFLYLPLEHSEDIADQRLSVELFRFRVRDPVYQDYAERHLKVIERFGRFPHRNRILGRVSTEEELDFLKRPGSSF</sequence>
<dbReference type="Pfam" id="PF06041">
    <property type="entry name" value="DUF924"/>
    <property type="match status" value="1"/>
</dbReference>
<dbReference type="OrthoDB" id="7593450at2"/>
<protein>
    <submittedName>
        <fullName evidence="1">Membrane protein</fullName>
    </submittedName>
</protein>
<reference evidence="1 2" key="1">
    <citation type="submission" date="2013-08" db="EMBL/GenBank/DDBJ databases">
        <title>The genome sequence of Skermanella stibiiresistens.</title>
        <authorList>
            <person name="Zhu W."/>
            <person name="Wang G."/>
        </authorList>
    </citation>
    <scope>NUCLEOTIDE SEQUENCE [LARGE SCALE GENOMIC DNA]</scope>
    <source>
        <strain evidence="1 2">SB22</strain>
    </source>
</reference>
<dbReference type="InterPro" id="IPR010323">
    <property type="entry name" value="DUF924"/>
</dbReference>
<dbReference type="AlphaFoldDB" id="W9H915"/>
<organism evidence="1 2">
    <name type="scientific">Skermanella stibiiresistens SB22</name>
    <dbReference type="NCBI Taxonomy" id="1385369"/>
    <lineage>
        <taxon>Bacteria</taxon>
        <taxon>Pseudomonadati</taxon>
        <taxon>Pseudomonadota</taxon>
        <taxon>Alphaproteobacteria</taxon>
        <taxon>Rhodospirillales</taxon>
        <taxon>Azospirillaceae</taxon>
        <taxon>Skermanella</taxon>
    </lineage>
</organism>
<accession>W9H915</accession>
<dbReference type="PATRIC" id="fig|1385369.3.peg.1901"/>